<protein>
    <submittedName>
        <fullName evidence="2">Class I SAM-dependent methyltransferase</fullName>
    </submittedName>
</protein>
<dbReference type="InterPro" id="IPR050723">
    <property type="entry name" value="CFA/CMAS"/>
</dbReference>
<keyword evidence="3" id="KW-1185">Reference proteome</keyword>
<gene>
    <name evidence="2" type="ORF">OG579_18845</name>
</gene>
<dbReference type="InterPro" id="IPR041698">
    <property type="entry name" value="Methyltransf_25"/>
</dbReference>
<dbReference type="NCBIfam" id="NF041820">
    <property type="entry name" value="daptide_MTase"/>
    <property type="match status" value="1"/>
</dbReference>
<organism evidence="2 3">
    <name type="scientific">Williamsia herbipolensis</name>
    <dbReference type="NCBI Taxonomy" id="1603258"/>
    <lineage>
        <taxon>Bacteria</taxon>
        <taxon>Bacillati</taxon>
        <taxon>Actinomycetota</taxon>
        <taxon>Actinomycetes</taxon>
        <taxon>Mycobacteriales</taxon>
        <taxon>Nocardiaceae</taxon>
        <taxon>Williamsia</taxon>
    </lineage>
</organism>
<dbReference type="EMBL" id="CP108021">
    <property type="protein sequence ID" value="WUM19727.1"/>
    <property type="molecule type" value="Genomic_DNA"/>
</dbReference>
<dbReference type="AlphaFoldDB" id="A0AAU4K114"/>
<dbReference type="Proteomes" id="UP001432128">
    <property type="component" value="Chromosome"/>
</dbReference>
<accession>A0AAU4K114</accession>
<dbReference type="SUPFAM" id="SSF53335">
    <property type="entry name" value="S-adenosyl-L-methionine-dependent methyltransferases"/>
    <property type="match status" value="1"/>
</dbReference>
<name>A0AAU4K114_9NOCA</name>
<evidence type="ECO:0000313" key="3">
    <source>
        <dbReference type="Proteomes" id="UP001432128"/>
    </source>
</evidence>
<dbReference type="InterPro" id="IPR029063">
    <property type="entry name" value="SAM-dependent_MTases_sf"/>
</dbReference>
<reference evidence="2 3" key="1">
    <citation type="submission" date="2022-10" db="EMBL/GenBank/DDBJ databases">
        <title>The complete genomes of actinobacterial strains from the NBC collection.</title>
        <authorList>
            <person name="Joergensen T.S."/>
            <person name="Alvarez Arevalo M."/>
            <person name="Sterndorff E.B."/>
            <person name="Faurdal D."/>
            <person name="Vuksanovic O."/>
            <person name="Mourched A.-S."/>
            <person name="Charusanti P."/>
            <person name="Shaw S."/>
            <person name="Blin K."/>
            <person name="Weber T."/>
        </authorList>
    </citation>
    <scope>NUCLEOTIDE SEQUENCE [LARGE SCALE GENOMIC DNA]</scope>
    <source>
        <strain evidence="2 3">NBC_00319</strain>
    </source>
</reference>
<dbReference type="GO" id="GO:0032259">
    <property type="term" value="P:methylation"/>
    <property type="evidence" value="ECO:0007669"/>
    <property type="project" value="UniProtKB-KW"/>
</dbReference>
<evidence type="ECO:0000259" key="1">
    <source>
        <dbReference type="Pfam" id="PF13649"/>
    </source>
</evidence>
<proteinExistence type="predicted"/>
<keyword evidence="2" id="KW-0489">Methyltransferase</keyword>
<feature type="domain" description="Methyltransferase" evidence="1">
    <location>
        <begin position="68"/>
        <end position="166"/>
    </location>
</feature>
<dbReference type="RefSeq" id="WP_328857182.1">
    <property type="nucleotide sequence ID" value="NZ_CP108021.1"/>
</dbReference>
<dbReference type="KEGG" id="whr:OG579_18845"/>
<dbReference type="InterPro" id="IPR049690">
    <property type="entry name" value="Daptide_MTase"/>
</dbReference>
<dbReference type="GO" id="GO:0008168">
    <property type="term" value="F:methyltransferase activity"/>
    <property type="evidence" value="ECO:0007669"/>
    <property type="project" value="UniProtKB-KW"/>
</dbReference>
<dbReference type="Pfam" id="PF13649">
    <property type="entry name" value="Methyltransf_25"/>
    <property type="match status" value="1"/>
</dbReference>
<evidence type="ECO:0000313" key="2">
    <source>
        <dbReference type="EMBL" id="WUM19727.1"/>
    </source>
</evidence>
<keyword evidence="2" id="KW-0808">Transferase</keyword>
<dbReference type="Gene3D" id="3.40.50.150">
    <property type="entry name" value="Vaccinia Virus protein VP39"/>
    <property type="match status" value="1"/>
</dbReference>
<dbReference type="CDD" id="cd02440">
    <property type="entry name" value="AdoMet_MTases"/>
    <property type="match status" value="1"/>
</dbReference>
<dbReference type="PANTHER" id="PTHR43667">
    <property type="entry name" value="CYCLOPROPANE-FATTY-ACYL-PHOSPHOLIPID SYNTHASE"/>
    <property type="match status" value="1"/>
</dbReference>
<sequence length="279" mass="29878">MSTDIADDRSVAPSQVPAALRELFGDRARFVDLYGDPRGAALYDDIGFSNTAEIYEILSALRKRPGPVLELAAGSGRITIPLLRAHHTVTAVDLAADMLAILADRIAALGSSAGSCDLRCADMVDIDCAPGTFDSVVIATTSASLLTPEQRAEMFTGIARALTDDGILLISTVDSDDGHNEADDLDISTVTGSSGTTYRMHELWPAHADARHLAVVEIDPATGEPRDDTEVHLSRVGVVPVATLTDELRSTGFEVRRERAIRDTAGTRHRYVLLEAALR</sequence>
<dbReference type="PANTHER" id="PTHR43667:SF2">
    <property type="entry name" value="FATTY ACID C-METHYL TRANSFERASE"/>
    <property type="match status" value="1"/>
</dbReference>